<evidence type="ECO:0000313" key="3">
    <source>
        <dbReference type="Proteomes" id="UP000266622"/>
    </source>
</evidence>
<sequence>MRSISTSIIVVLIITLLVLISLIVYFYSIYSSYRESSESISSSTNESMNEYLLRMECINKNIFYIQKKVEESVLSGYCSYNVEVACKDIFMKDKEPYYNCTVTCMARTGANDYSSIICTVEYNCKSDKVTDIKCKIK</sequence>
<accession>A0A397WSB8</accession>
<dbReference type="EMBL" id="MWMI01000001">
    <property type="protein sequence ID" value="RIB35546.1"/>
    <property type="molecule type" value="Genomic_DNA"/>
</dbReference>
<keyword evidence="1" id="KW-0812">Transmembrane</keyword>
<feature type="transmembrane region" description="Helical" evidence="1">
    <location>
        <begin position="6"/>
        <end position="27"/>
    </location>
</feature>
<name>A0A397WSB8_9ARCH</name>
<evidence type="ECO:0000313" key="2">
    <source>
        <dbReference type="EMBL" id="RIB35546.1"/>
    </source>
</evidence>
<reference evidence="2 3" key="1">
    <citation type="journal article" date="2018" name="Syst. Appl. Microbiol.">
        <title>A new symbiotic nanoarchaeote (Candidatus Nanoclepta minutus) and its host (Zestosphaera tikiterensis gen. nov., sp. nov.) from a New Zealand hot spring.</title>
        <authorList>
            <person name="St John E."/>
            <person name="Liu Y."/>
            <person name="Podar M."/>
            <person name="Stott M.B."/>
            <person name="Meneghin J."/>
            <person name="Chen Z."/>
            <person name="Lagutin K."/>
            <person name="Mitchell K."/>
            <person name="Reysenbach A.L."/>
        </authorList>
    </citation>
    <scope>NUCLEOTIDE SEQUENCE [LARGE SCALE GENOMIC DNA]</scope>
    <source>
        <strain evidence="2">NZ3</strain>
    </source>
</reference>
<keyword evidence="1" id="KW-1133">Transmembrane helix</keyword>
<evidence type="ECO:0000256" key="1">
    <source>
        <dbReference type="SAM" id="Phobius"/>
    </source>
</evidence>
<comment type="caution">
    <text evidence="2">The sequence shown here is derived from an EMBL/GenBank/DDBJ whole genome shotgun (WGS) entry which is preliminary data.</text>
</comment>
<dbReference type="AlphaFoldDB" id="A0A397WSB8"/>
<keyword evidence="1" id="KW-0472">Membrane</keyword>
<dbReference type="Proteomes" id="UP000266622">
    <property type="component" value="Unassembled WGS sequence"/>
</dbReference>
<proteinExistence type="predicted"/>
<protein>
    <submittedName>
        <fullName evidence="2">Uncharacterized protein</fullName>
    </submittedName>
</protein>
<gene>
    <name evidence="2" type="ORF">BXU00_00350</name>
</gene>
<organism evidence="2 3">
    <name type="scientific">Candidatus Nanoclepta minutus</name>
    <dbReference type="NCBI Taxonomy" id="1940235"/>
    <lineage>
        <taxon>Archaea</taxon>
        <taxon>Nanobdellota</taxon>
        <taxon>Candidatus Nanoclepta</taxon>
    </lineage>
</organism>